<dbReference type="Pfam" id="PF13463">
    <property type="entry name" value="HTH_27"/>
    <property type="match status" value="1"/>
</dbReference>
<proteinExistence type="predicted"/>
<organism evidence="2 3">
    <name type="scientific">Parvibaculum lavamentivorans (strain DS-1 / DSM 13023 / NCIMB 13966)</name>
    <dbReference type="NCBI Taxonomy" id="402881"/>
    <lineage>
        <taxon>Bacteria</taxon>
        <taxon>Pseudomonadati</taxon>
        <taxon>Pseudomonadota</taxon>
        <taxon>Alphaproteobacteria</taxon>
        <taxon>Hyphomicrobiales</taxon>
        <taxon>Parvibaculaceae</taxon>
        <taxon>Parvibaculum</taxon>
    </lineage>
</organism>
<keyword evidence="3" id="KW-1185">Reference proteome</keyword>
<sequence length="350" mass="38055">MIPITQNLPTPAVITLVDPDCAERLRDWNAAPAADQPLNLSWQIAGSRGAVKDRLLRDQEVRVVVIAASSGDDPLLRDLARNCSQLPGHAWLHLLLVTSGPVTTPLLTQLRHFSSWSVLAAPCDSRDLGEALGDAIEKSAEQHRLAMLSAAIRADAEDILVRTRNIVGALCHGEVPAALGNLIRIADRLGSGEGRELPATGRAAQPMLQPAPPPRSGQAAAGQLLSEEDANRHWTRSLIELCSARQNYFPEGLFSDPAWDMLLDLTYARLAGKRVSVSSLCIASRVPATTALRRIGDLVSQGLAARKRDEADGRRVFVELTEDGFSRMLTYIDNIQSMLNGEPRARLRKI</sequence>
<evidence type="ECO:0000313" key="3">
    <source>
        <dbReference type="Proteomes" id="UP000006377"/>
    </source>
</evidence>
<reference evidence="2 3" key="1">
    <citation type="journal article" date="2011" name="Stand. Genomic Sci.">
        <title>Complete genome sequence of Parvibaculum lavamentivorans type strain (DS-1(T)).</title>
        <authorList>
            <person name="Schleheck D."/>
            <person name="Weiss M."/>
            <person name="Pitluck S."/>
            <person name="Bruce D."/>
            <person name="Land M.L."/>
            <person name="Han S."/>
            <person name="Saunders E."/>
            <person name="Tapia R."/>
            <person name="Detter C."/>
            <person name="Brettin T."/>
            <person name="Han J."/>
            <person name="Woyke T."/>
            <person name="Goodwin L."/>
            <person name="Pennacchio L."/>
            <person name="Nolan M."/>
            <person name="Cook A.M."/>
            <person name="Kjelleberg S."/>
            <person name="Thomas T."/>
        </authorList>
    </citation>
    <scope>NUCLEOTIDE SEQUENCE [LARGE SCALE GENOMIC DNA]</scope>
    <source>
        <strain evidence="3">DS-1 / DSM 13023 / NCIMB 13966</strain>
    </source>
</reference>
<dbReference type="InterPro" id="IPR036388">
    <property type="entry name" value="WH-like_DNA-bd_sf"/>
</dbReference>
<dbReference type="KEGG" id="pla:Plav_1851"/>
<dbReference type="EMBL" id="CP000774">
    <property type="protein sequence ID" value="ABS63468.1"/>
    <property type="molecule type" value="Genomic_DNA"/>
</dbReference>
<dbReference type="Proteomes" id="UP000006377">
    <property type="component" value="Chromosome"/>
</dbReference>
<dbReference type="HOGENOM" id="CLU_791899_0_0_5"/>
<gene>
    <name evidence="2" type="ordered locus">Plav_1851</name>
</gene>
<evidence type="ECO:0000313" key="2">
    <source>
        <dbReference type="EMBL" id="ABS63468.1"/>
    </source>
</evidence>
<dbReference type="AlphaFoldDB" id="A7HU85"/>
<dbReference type="InterPro" id="IPR036390">
    <property type="entry name" value="WH_DNA-bd_sf"/>
</dbReference>
<protein>
    <submittedName>
        <fullName evidence="2">Transcriptional regulator, MarR family</fullName>
    </submittedName>
</protein>
<dbReference type="eggNOG" id="COG1846">
    <property type="taxonomic scope" value="Bacteria"/>
</dbReference>
<dbReference type="GO" id="GO:0003700">
    <property type="term" value="F:DNA-binding transcription factor activity"/>
    <property type="evidence" value="ECO:0007669"/>
    <property type="project" value="InterPro"/>
</dbReference>
<name>A7HU85_PARL1</name>
<dbReference type="Gene3D" id="1.10.10.10">
    <property type="entry name" value="Winged helix-like DNA-binding domain superfamily/Winged helix DNA-binding domain"/>
    <property type="match status" value="1"/>
</dbReference>
<dbReference type="SUPFAM" id="SSF46785">
    <property type="entry name" value="Winged helix' DNA-binding domain"/>
    <property type="match status" value="1"/>
</dbReference>
<dbReference type="RefSeq" id="WP_012110761.1">
    <property type="nucleotide sequence ID" value="NC_009719.1"/>
</dbReference>
<feature type="domain" description="HTH marR-type" evidence="1">
    <location>
        <begin position="274"/>
        <end position="324"/>
    </location>
</feature>
<evidence type="ECO:0000259" key="1">
    <source>
        <dbReference type="Pfam" id="PF13463"/>
    </source>
</evidence>
<dbReference type="STRING" id="402881.Plav_1851"/>
<dbReference type="InterPro" id="IPR000835">
    <property type="entry name" value="HTH_MarR-typ"/>
</dbReference>
<accession>A7HU85</accession>